<accession>W0ABE6</accession>
<evidence type="ECO:0000313" key="2">
    <source>
        <dbReference type="Proteomes" id="UP000018851"/>
    </source>
</evidence>
<dbReference type="AlphaFoldDB" id="W0ABE6"/>
<protein>
    <submittedName>
        <fullName evidence="1">Uncharacterized protein</fullName>
    </submittedName>
</protein>
<dbReference type="KEGG" id="ssan:NX02_09560"/>
<reference evidence="1 2" key="1">
    <citation type="submission" date="2013-07" db="EMBL/GenBank/DDBJ databases">
        <title>Completed genome of Sphingomonas sanxanigenens NX02.</title>
        <authorList>
            <person name="Ma T."/>
            <person name="Huang H."/>
            <person name="Wu M."/>
            <person name="Li X."/>
            <person name="Li G."/>
        </authorList>
    </citation>
    <scope>NUCLEOTIDE SEQUENCE [LARGE SCALE GENOMIC DNA]</scope>
    <source>
        <strain evidence="1 2">NX02</strain>
    </source>
</reference>
<keyword evidence="2" id="KW-1185">Reference proteome</keyword>
<name>W0ABE6_9SPHN</name>
<proteinExistence type="predicted"/>
<dbReference type="EMBL" id="CP006644">
    <property type="protein sequence ID" value="AHE53633.1"/>
    <property type="molecule type" value="Genomic_DNA"/>
</dbReference>
<gene>
    <name evidence="1" type="ORF">NX02_09560</name>
</gene>
<sequence length="115" mass="12877">MQRCKRAKGIEFAKERGIDPLRCPKAASPMHDPMADGDNLMPIEMGSSPIVEFVEQRLMGQASAIHPLLFEKHFTLVRTDEDARTSADPLELSPCHMAWSIWPKRIEAKLYTGGA</sequence>
<evidence type="ECO:0000313" key="1">
    <source>
        <dbReference type="EMBL" id="AHE53633.1"/>
    </source>
</evidence>
<dbReference type="Proteomes" id="UP000018851">
    <property type="component" value="Chromosome"/>
</dbReference>
<dbReference type="HOGENOM" id="CLU_2107440_0_0_5"/>
<organism evidence="1 2">
    <name type="scientific">Sphingomonas sanxanigenens DSM 19645 = NX02</name>
    <dbReference type="NCBI Taxonomy" id="1123269"/>
    <lineage>
        <taxon>Bacteria</taxon>
        <taxon>Pseudomonadati</taxon>
        <taxon>Pseudomonadota</taxon>
        <taxon>Alphaproteobacteria</taxon>
        <taxon>Sphingomonadales</taxon>
        <taxon>Sphingomonadaceae</taxon>
        <taxon>Sphingomonas</taxon>
    </lineage>
</organism>
<dbReference type="STRING" id="1123269.NX02_09560"/>